<dbReference type="InterPro" id="IPR024516">
    <property type="entry name" value="Mce_C"/>
</dbReference>
<dbReference type="InterPro" id="IPR003399">
    <property type="entry name" value="Mce/MlaD"/>
</dbReference>
<accession>A0ABW0N2E7</accession>
<evidence type="ECO:0000259" key="3">
    <source>
        <dbReference type="Pfam" id="PF11887"/>
    </source>
</evidence>
<reference evidence="5" key="1">
    <citation type="journal article" date="2019" name="Int. J. Syst. Evol. Microbiol.">
        <title>The Global Catalogue of Microorganisms (GCM) 10K type strain sequencing project: providing services to taxonomists for standard genome sequencing and annotation.</title>
        <authorList>
            <consortium name="The Broad Institute Genomics Platform"/>
            <consortium name="The Broad Institute Genome Sequencing Center for Infectious Disease"/>
            <person name="Wu L."/>
            <person name="Ma J."/>
        </authorList>
    </citation>
    <scope>NUCLEOTIDE SEQUENCE [LARGE SCALE GENOMIC DNA]</scope>
    <source>
        <strain evidence="5">KACC 13778</strain>
    </source>
</reference>
<evidence type="ECO:0000259" key="2">
    <source>
        <dbReference type="Pfam" id="PF02470"/>
    </source>
</evidence>
<comment type="caution">
    <text evidence="4">The sequence shown here is derived from an EMBL/GenBank/DDBJ whole genome shotgun (WGS) entry which is preliminary data.</text>
</comment>
<feature type="domain" description="Mce/MlaD" evidence="2">
    <location>
        <begin position="36"/>
        <end position="112"/>
    </location>
</feature>
<dbReference type="Pfam" id="PF11887">
    <property type="entry name" value="Mce4_CUP1"/>
    <property type="match status" value="1"/>
</dbReference>
<feature type="compositionally biased region" description="Basic and acidic residues" evidence="1">
    <location>
        <begin position="324"/>
        <end position="335"/>
    </location>
</feature>
<gene>
    <name evidence="4" type="ORF">ACFPKY_14530</name>
</gene>
<dbReference type="EMBL" id="JBHSMD010000004">
    <property type="protein sequence ID" value="MFC5494331.1"/>
    <property type="molecule type" value="Genomic_DNA"/>
</dbReference>
<name>A0ABW0N2E7_9ACTN</name>
<dbReference type="PANTHER" id="PTHR33371">
    <property type="entry name" value="INTERMEMBRANE PHOSPHOLIPID TRANSPORT SYSTEM BINDING PROTEIN MLAD-RELATED"/>
    <property type="match status" value="1"/>
</dbReference>
<protein>
    <submittedName>
        <fullName evidence="4">MCE family protein</fullName>
    </submittedName>
</protein>
<proteinExistence type="predicted"/>
<feature type="domain" description="Mammalian cell entry C-terminal" evidence="3">
    <location>
        <begin position="118"/>
        <end position="334"/>
    </location>
</feature>
<evidence type="ECO:0000256" key="1">
    <source>
        <dbReference type="SAM" id="MobiDB-lite"/>
    </source>
</evidence>
<feature type="region of interest" description="Disordered" evidence="1">
    <location>
        <begin position="316"/>
        <end position="347"/>
    </location>
</feature>
<dbReference type="Proteomes" id="UP001595956">
    <property type="component" value="Unassembled WGS sequence"/>
</dbReference>
<keyword evidence="5" id="KW-1185">Reference proteome</keyword>
<dbReference type="RefSeq" id="WP_345180360.1">
    <property type="nucleotide sequence ID" value="NZ_BAABFQ010000007.1"/>
</dbReference>
<evidence type="ECO:0000313" key="4">
    <source>
        <dbReference type="EMBL" id="MFC5494331.1"/>
    </source>
</evidence>
<dbReference type="NCBIfam" id="TIGR00996">
    <property type="entry name" value="Mtu_fam_mce"/>
    <property type="match status" value="1"/>
</dbReference>
<sequence>MRRTAGHKLLGVVFICLLLAGVYFTYAIFTKKFADYEEVTLETSTIGLQLPMRADVKIRGVLVGEVLGFEPSGDGAEVTLGIFPSEVDTIPADVTGAIVPKTLFGEKYVALQVPDDPSPEPIAAGDVIERTEVSTEVEQVLSDLYPLLRTVQPADINMTLNALATALEGRGDQIGENFETVDSYLKRLNPQIPQLVEDLRLTAKTSDTYAAVMPQIADILDDTITTTGTLEDREAKLNALFDDVSSFSDTARAFLEENGDNLIQLSDVSQKQLAVFARYAPEFTCLTKGIVTAGSRQAEAFRGFVLHIQLETLPNQPRAYGPNDKPHFGEDREPHCGSLPNPPWSQDNPFRNQPNFDDGVDEPTGKGTTRVVPNQYFRSTAGSPEETQLLRELLGPALGVSAAEVSDLGLLLVGPMARGAEVSLR</sequence>
<dbReference type="InterPro" id="IPR052336">
    <property type="entry name" value="MlaD_Phospholipid_Transporter"/>
</dbReference>
<organism evidence="4 5">
    <name type="scientific">Nocardioides caricicola</name>
    <dbReference type="NCBI Taxonomy" id="634770"/>
    <lineage>
        <taxon>Bacteria</taxon>
        <taxon>Bacillati</taxon>
        <taxon>Actinomycetota</taxon>
        <taxon>Actinomycetes</taxon>
        <taxon>Propionibacteriales</taxon>
        <taxon>Nocardioidaceae</taxon>
        <taxon>Nocardioides</taxon>
    </lineage>
</organism>
<evidence type="ECO:0000313" key="5">
    <source>
        <dbReference type="Proteomes" id="UP001595956"/>
    </source>
</evidence>
<dbReference type="Pfam" id="PF02470">
    <property type="entry name" value="MlaD"/>
    <property type="match status" value="1"/>
</dbReference>
<dbReference type="PANTHER" id="PTHR33371:SF19">
    <property type="entry name" value="MCE-FAMILY PROTEIN MCE4A"/>
    <property type="match status" value="1"/>
</dbReference>
<dbReference type="InterPro" id="IPR005693">
    <property type="entry name" value="Mce"/>
</dbReference>